<dbReference type="InterPro" id="IPR051162">
    <property type="entry name" value="T4SS_component"/>
</dbReference>
<evidence type="ECO:0000313" key="2">
    <source>
        <dbReference type="EMBL" id="SKC90588.1"/>
    </source>
</evidence>
<reference evidence="2 3" key="1">
    <citation type="submission" date="2017-02" db="EMBL/GenBank/DDBJ databases">
        <authorList>
            <person name="Peterson S.W."/>
        </authorList>
    </citation>
    <scope>NUCLEOTIDE SEQUENCE [LARGE SCALE GENOMIC DNA]</scope>
    <source>
        <strain evidence="2 3">M1</strain>
    </source>
</reference>
<evidence type="ECO:0000259" key="1">
    <source>
        <dbReference type="Pfam" id="PF01935"/>
    </source>
</evidence>
<dbReference type="RefSeq" id="WP_079495781.1">
    <property type="nucleotide sequence ID" value="NZ_FUZT01000022.1"/>
</dbReference>
<sequence>MGATEKIKVYSNQILSGGYLSRTYMIKQYPPEAIPGILYRLTHLEKFKEYKKASIRVAYRYIPANIKWDWRMKMKFRRLHATVQDQRSKPGGIVDEGVEKAYFSLLHLKEKDRNQGSKAVDLWVYITLSAPSETILKTLEKQLSTELDNINIKLEKFKHEQDMAIKATLLNSLPVKDFFNKYYGRLMDDDAAAVFFPFIDGSFSDGKGTYFGHRAHDTTPIYLDLEKDENNKNIVIVGASGEGKSTFIKALVVSLLMQGYRVFIFDVDGEYYKLCRKVKGLWIDHTLSSGKYIDPVRILEPIGNEKIDKGRYQDAASRMKRVISLLAGETTPGELNAADRALMKTWKDAGVVKEDQSTWSTEKTKRKANIHKWYKNLCSEESEGAKSLQDKVWIYFEGTMSDMFGKEDDLNEIHEQRLVVFHVAQEIDSDVDQHTGSVKMAIATDTVWHEIKREKEKGEKFSAVVVDEGQRALENEMMSNHVHTVGTTIRKYDGLLALATNTPSVIWKSKGGESLWDNSAIKIVFWTEEAPLNLIKTKAKFPEEIVEQIETLYQTRQFVIRYKDPDRKGKEFDIARLILSTEEGELYKTRRTS</sequence>
<evidence type="ECO:0000313" key="3">
    <source>
        <dbReference type="Proteomes" id="UP000190285"/>
    </source>
</evidence>
<dbReference type="CDD" id="cd01127">
    <property type="entry name" value="TrwB_TraG_TraD_VirD4"/>
    <property type="match status" value="1"/>
</dbReference>
<dbReference type="STRING" id="36842.SAMN02194393_05191"/>
<dbReference type="SUPFAM" id="SSF52540">
    <property type="entry name" value="P-loop containing nucleoside triphosphate hydrolases"/>
    <property type="match status" value="1"/>
</dbReference>
<dbReference type="EMBL" id="FUZT01000022">
    <property type="protein sequence ID" value="SKC90588.1"/>
    <property type="molecule type" value="Genomic_DNA"/>
</dbReference>
<name>A0A1T5MRR1_9FIRM</name>
<dbReference type="InterPro" id="IPR027417">
    <property type="entry name" value="P-loop_NTPase"/>
</dbReference>
<organism evidence="2 3">
    <name type="scientific">Maledivibacter halophilus</name>
    <dbReference type="NCBI Taxonomy" id="36842"/>
    <lineage>
        <taxon>Bacteria</taxon>
        <taxon>Bacillati</taxon>
        <taxon>Bacillota</taxon>
        <taxon>Clostridia</taxon>
        <taxon>Peptostreptococcales</taxon>
        <taxon>Caminicellaceae</taxon>
        <taxon>Maledivibacter</taxon>
    </lineage>
</organism>
<dbReference type="OrthoDB" id="9804380at2"/>
<keyword evidence="3" id="KW-1185">Reference proteome</keyword>
<feature type="domain" description="Helicase HerA central" evidence="1">
    <location>
        <begin position="216"/>
        <end position="288"/>
    </location>
</feature>
<dbReference type="AlphaFoldDB" id="A0A1T5MRR1"/>
<dbReference type="PANTHER" id="PTHR30121:SF6">
    <property type="entry name" value="SLR6007 PROTEIN"/>
    <property type="match status" value="1"/>
</dbReference>
<dbReference type="PANTHER" id="PTHR30121">
    <property type="entry name" value="UNCHARACTERIZED PROTEIN YJGR-RELATED"/>
    <property type="match status" value="1"/>
</dbReference>
<dbReference type="Pfam" id="PF01935">
    <property type="entry name" value="DUF87"/>
    <property type="match status" value="1"/>
</dbReference>
<dbReference type="Proteomes" id="UP000190285">
    <property type="component" value="Unassembled WGS sequence"/>
</dbReference>
<dbReference type="InterPro" id="IPR002789">
    <property type="entry name" value="HerA_central"/>
</dbReference>
<dbReference type="Gene3D" id="3.40.50.300">
    <property type="entry name" value="P-loop containing nucleotide triphosphate hydrolases"/>
    <property type="match status" value="2"/>
</dbReference>
<gene>
    <name evidence="2" type="ORF">SAMN02194393_05191</name>
</gene>
<proteinExistence type="predicted"/>
<accession>A0A1T5MRR1</accession>
<protein>
    <submittedName>
        <fullName evidence="2">AAA-like domain-containing protein</fullName>
    </submittedName>
</protein>